<dbReference type="Proteomes" id="UP001153954">
    <property type="component" value="Unassembled WGS sequence"/>
</dbReference>
<sequence length="752" mass="86198">MRSVHDEKRTKLDVKSKPHVFLGYSETSKGYRLADCDNPRKVVTSRDVVFLEQSFYKFGHNNNVNFNFEFFNEFNDIYCDSVNDSSTDVLKDDSVNDSSTDVLKDDSVNDTSTEVVNNSVNDISTDVVNKSVNDTGTDVLNKGQDFSYIQNEHDYSLTVPASGDEDDYCTVSENDSFPDSPADNADWSPGPSSDQGEAATQTPALPSTSTGRPVRSTRSVPPKRYCDTDWSLMVYNGVEPISYKEAMSSPEAEDWRKAMKDEFDSLISNKVWKLVDRPKQTNIVKCKWVYKLKSDASGNFLRHKARLVARGFTQREGIDFHDTFSPVVRHSTMRTLFSLANELDLNIDHVDVTTAFLNGNLNETIYMEQPEGFCTNNEKVCLLQKSIYGLKQSSRMWNVRIHNVLCNNSFVQSKNEPCVYYIRTQDDFVIVSLYVDDCYLFYSKDSQCKNKLLEVLKTEFNIKNLGPIQNYLGIRVTRDRKNKTLTLDQSVYVKSILNRFNMLDCKPVSTPMVPSNKLQKESECLDDEQYKYRQLIGSLMYLSVCTRPDIAFTCSQLSQFNNCFGKSHWFAAKRLLRYLAGTINYGLHFVKSKELVLLAYTDADWANDCLERKSYTGYAIKLGSNVINWESRKQRSVALSSTEAEYYAIADVSKDLCFIKQLLLELVPSLKVHIIVFNDNQSAHKIIENKEISHKRTKHIDVRYHFIKDLVMKGFMTIKYLCTEKMFADVLTKCLNSRQHGLFRHDLSVRPC</sequence>
<name>A0AAU9ULD1_EUPED</name>
<dbReference type="Pfam" id="PF25597">
    <property type="entry name" value="SH3_retrovirus"/>
    <property type="match status" value="1"/>
</dbReference>
<protein>
    <recommendedName>
        <fullName evidence="6">Retrovirus-related Pol polyprotein from transposon TNT 1-94</fullName>
    </recommendedName>
</protein>
<evidence type="ECO:0008006" key="6">
    <source>
        <dbReference type="Google" id="ProtNLM"/>
    </source>
</evidence>
<accession>A0AAU9ULD1</accession>
<keyword evidence="5" id="KW-1185">Reference proteome</keyword>
<dbReference type="InterPro" id="IPR057670">
    <property type="entry name" value="SH3_retrovirus"/>
</dbReference>
<dbReference type="PANTHER" id="PTHR11439:SF491">
    <property type="entry name" value="INTEGRASE CATALYTIC DOMAIN-CONTAINING PROTEIN"/>
    <property type="match status" value="1"/>
</dbReference>
<feature type="domain" description="Retroviral polymerase SH3-like" evidence="3">
    <location>
        <begin position="4"/>
        <end position="60"/>
    </location>
</feature>
<dbReference type="InterPro" id="IPR043502">
    <property type="entry name" value="DNA/RNA_pol_sf"/>
</dbReference>
<evidence type="ECO:0000313" key="4">
    <source>
        <dbReference type="EMBL" id="CAH2100381.1"/>
    </source>
</evidence>
<dbReference type="SUPFAM" id="SSF56672">
    <property type="entry name" value="DNA/RNA polymerases"/>
    <property type="match status" value="1"/>
</dbReference>
<proteinExistence type="predicted"/>
<evidence type="ECO:0000256" key="1">
    <source>
        <dbReference type="SAM" id="MobiDB-lite"/>
    </source>
</evidence>
<evidence type="ECO:0000259" key="3">
    <source>
        <dbReference type="Pfam" id="PF25597"/>
    </source>
</evidence>
<reference evidence="4" key="1">
    <citation type="submission" date="2022-03" db="EMBL/GenBank/DDBJ databases">
        <authorList>
            <person name="Tunstrom K."/>
        </authorList>
    </citation>
    <scope>NUCLEOTIDE SEQUENCE</scope>
</reference>
<evidence type="ECO:0000313" key="5">
    <source>
        <dbReference type="Proteomes" id="UP001153954"/>
    </source>
</evidence>
<dbReference type="InterPro" id="IPR013103">
    <property type="entry name" value="RVT_2"/>
</dbReference>
<dbReference type="CDD" id="cd09272">
    <property type="entry name" value="RNase_HI_RT_Ty1"/>
    <property type="match status" value="1"/>
</dbReference>
<feature type="domain" description="Reverse transcriptase Ty1/copia-type" evidence="2">
    <location>
        <begin position="269"/>
        <end position="513"/>
    </location>
</feature>
<comment type="caution">
    <text evidence="4">The sequence shown here is derived from an EMBL/GenBank/DDBJ whole genome shotgun (WGS) entry which is preliminary data.</text>
</comment>
<dbReference type="GO" id="GO:0071897">
    <property type="term" value="P:DNA biosynthetic process"/>
    <property type="evidence" value="ECO:0007669"/>
    <property type="project" value="UniProtKB-ARBA"/>
</dbReference>
<dbReference type="AlphaFoldDB" id="A0AAU9ULD1"/>
<feature type="region of interest" description="Disordered" evidence="1">
    <location>
        <begin position="160"/>
        <end position="222"/>
    </location>
</feature>
<dbReference type="Pfam" id="PF07727">
    <property type="entry name" value="RVT_2"/>
    <property type="match status" value="1"/>
</dbReference>
<feature type="compositionally biased region" description="Polar residues" evidence="1">
    <location>
        <begin position="190"/>
        <end position="219"/>
    </location>
</feature>
<gene>
    <name evidence="4" type="ORF">EEDITHA_LOCUS15253</name>
</gene>
<organism evidence="4 5">
    <name type="scientific">Euphydryas editha</name>
    <name type="common">Edith's checkerspot</name>
    <dbReference type="NCBI Taxonomy" id="104508"/>
    <lineage>
        <taxon>Eukaryota</taxon>
        <taxon>Metazoa</taxon>
        <taxon>Ecdysozoa</taxon>
        <taxon>Arthropoda</taxon>
        <taxon>Hexapoda</taxon>
        <taxon>Insecta</taxon>
        <taxon>Pterygota</taxon>
        <taxon>Neoptera</taxon>
        <taxon>Endopterygota</taxon>
        <taxon>Lepidoptera</taxon>
        <taxon>Glossata</taxon>
        <taxon>Ditrysia</taxon>
        <taxon>Papilionoidea</taxon>
        <taxon>Nymphalidae</taxon>
        <taxon>Nymphalinae</taxon>
        <taxon>Euphydryas</taxon>
    </lineage>
</organism>
<dbReference type="EMBL" id="CAKOGL010000022">
    <property type="protein sequence ID" value="CAH2100381.1"/>
    <property type="molecule type" value="Genomic_DNA"/>
</dbReference>
<evidence type="ECO:0000259" key="2">
    <source>
        <dbReference type="Pfam" id="PF07727"/>
    </source>
</evidence>
<dbReference type="PANTHER" id="PTHR11439">
    <property type="entry name" value="GAG-POL-RELATED RETROTRANSPOSON"/>
    <property type="match status" value="1"/>
</dbReference>